<evidence type="ECO:0000256" key="1">
    <source>
        <dbReference type="ARBA" id="ARBA00004225"/>
    </source>
</evidence>
<dbReference type="Proteomes" id="UP001210925">
    <property type="component" value="Unassembled WGS sequence"/>
</dbReference>
<comment type="similarity">
    <text evidence="2 10">Belongs to the mitochondrial carrier (TC 2.A.29) family.</text>
</comment>
<dbReference type="InterPro" id="IPR050567">
    <property type="entry name" value="Mitochondrial_Carrier"/>
</dbReference>
<evidence type="ECO:0000256" key="8">
    <source>
        <dbReference type="ARBA" id="ARBA00023136"/>
    </source>
</evidence>
<dbReference type="PROSITE" id="PS50920">
    <property type="entry name" value="SOLCAR"/>
    <property type="match status" value="2"/>
</dbReference>
<evidence type="ECO:0000256" key="10">
    <source>
        <dbReference type="RuleBase" id="RU000488"/>
    </source>
</evidence>
<keyword evidence="8 9" id="KW-0472">Membrane</keyword>
<dbReference type="SUPFAM" id="SSF103506">
    <property type="entry name" value="Mitochondrial carrier"/>
    <property type="match status" value="1"/>
</dbReference>
<protein>
    <submittedName>
        <fullName evidence="12">Uncharacterized protein</fullName>
    </submittedName>
</protein>
<organism evidence="12 13">
    <name type="scientific">Boothiomyces macroporosus</name>
    <dbReference type="NCBI Taxonomy" id="261099"/>
    <lineage>
        <taxon>Eukaryota</taxon>
        <taxon>Fungi</taxon>
        <taxon>Fungi incertae sedis</taxon>
        <taxon>Chytridiomycota</taxon>
        <taxon>Chytridiomycota incertae sedis</taxon>
        <taxon>Chytridiomycetes</taxon>
        <taxon>Rhizophydiales</taxon>
        <taxon>Terramycetaceae</taxon>
        <taxon>Boothiomyces</taxon>
    </lineage>
</organism>
<evidence type="ECO:0000256" key="5">
    <source>
        <dbReference type="ARBA" id="ARBA00022737"/>
    </source>
</evidence>
<dbReference type="AlphaFoldDB" id="A0AAD5UE24"/>
<keyword evidence="6 11" id="KW-1133">Transmembrane helix</keyword>
<feature type="transmembrane region" description="Helical" evidence="11">
    <location>
        <begin position="67"/>
        <end position="86"/>
    </location>
</feature>
<dbReference type="EMBL" id="JADGKB010000133">
    <property type="protein sequence ID" value="KAJ3252685.1"/>
    <property type="molecule type" value="Genomic_DNA"/>
</dbReference>
<evidence type="ECO:0000256" key="2">
    <source>
        <dbReference type="ARBA" id="ARBA00006375"/>
    </source>
</evidence>
<keyword evidence="13" id="KW-1185">Reference proteome</keyword>
<dbReference type="InterPro" id="IPR023395">
    <property type="entry name" value="MCP_dom_sf"/>
</dbReference>
<keyword evidence="4 9" id="KW-0812">Transmembrane</keyword>
<dbReference type="Gene3D" id="1.50.40.10">
    <property type="entry name" value="Mitochondrial carrier domain"/>
    <property type="match status" value="1"/>
</dbReference>
<evidence type="ECO:0000256" key="7">
    <source>
        <dbReference type="ARBA" id="ARBA00023128"/>
    </source>
</evidence>
<dbReference type="InterPro" id="IPR018108">
    <property type="entry name" value="MCP_transmembrane"/>
</dbReference>
<evidence type="ECO:0000256" key="11">
    <source>
        <dbReference type="SAM" id="Phobius"/>
    </source>
</evidence>
<dbReference type="GO" id="GO:0000064">
    <property type="term" value="F:L-ornithine transmembrane transporter activity"/>
    <property type="evidence" value="ECO:0007669"/>
    <property type="project" value="TreeGrafter"/>
</dbReference>
<sequence length="243" mass="27108">MDKENFVGFVAGIFSGATKLVIGHPFGATPPLFGWALMDSVQLGSLTNFRLLLKNGDEPLTVAQHSIAGLGAGFVVSFVATSIELLKAKLQIQYETKRYSGPIDCAKQLYNQSGIRGLYRGLDGCLLFRSWFWVLWGSYEIYTQQLSKYVDQSMIPFLAGGLAANTFWTISFPCDVIKNRLMTRPDVNAPYTNIYNCFKYILRTEGIKGFYRGFVPCFLRSFPTNGAAIFVFESINAFSKSNT</sequence>
<keyword evidence="7" id="KW-0496">Mitochondrion</keyword>
<feature type="repeat" description="Solcar" evidence="9">
    <location>
        <begin position="60"/>
        <end position="145"/>
    </location>
</feature>
<keyword evidence="5" id="KW-0677">Repeat</keyword>
<evidence type="ECO:0000256" key="3">
    <source>
        <dbReference type="ARBA" id="ARBA00022448"/>
    </source>
</evidence>
<comment type="caution">
    <text evidence="12">The sequence shown here is derived from an EMBL/GenBank/DDBJ whole genome shotgun (WGS) entry which is preliminary data.</text>
</comment>
<evidence type="ECO:0000313" key="13">
    <source>
        <dbReference type="Proteomes" id="UP001210925"/>
    </source>
</evidence>
<evidence type="ECO:0000256" key="6">
    <source>
        <dbReference type="ARBA" id="ARBA00022989"/>
    </source>
</evidence>
<accession>A0AAD5UE24</accession>
<name>A0AAD5UE24_9FUNG</name>
<dbReference type="GO" id="GO:1990575">
    <property type="term" value="P:mitochondrial L-ornithine transmembrane transport"/>
    <property type="evidence" value="ECO:0007669"/>
    <property type="project" value="TreeGrafter"/>
</dbReference>
<keyword evidence="3 10" id="KW-0813">Transport</keyword>
<proteinExistence type="inferred from homology"/>
<reference evidence="12" key="1">
    <citation type="submission" date="2020-05" db="EMBL/GenBank/DDBJ databases">
        <title>Phylogenomic resolution of chytrid fungi.</title>
        <authorList>
            <person name="Stajich J.E."/>
            <person name="Amses K."/>
            <person name="Simmons R."/>
            <person name="Seto K."/>
            <person name="Myers J."/>
            <person name="Bonds A."/>
            <person name="Quandt C.A."/>
            <person name="Barry K."/>
            <person name="Liu P."/>
            <person name="Grigoriev I."/>
            <person name="Longcore J.E."/>
            <person name="James T.Y."/>
        </authorList>
    </citation>
    <scope>NUCLEOTIDE SEQUENCE</scope>
    <source>
        <strain evidence="12">PLAUS21</strain>
    </source>
</reference>
<feature type="repeat" description="Solcar" evidence="9">
    <location>
        <begin position="151"/>
        <end position="238"/>
    </location>
</feature>
<dbReference type="GO" id="GO:0031966">
    <property type="term" value="C:mitochondrial membrane"/>
    <property type="evidence" value="ECO:0007669"/>
    <property type="project" value="UniProtKB-SubCell"/>
</dbReference>
<dbReference type="Pfam" id="PF00153">
    <property type="entry name" value="Mito_carr"/>
    <property type="match status" value="2"/>
</dbReference>
<dbReference type="PANTHER" id="PTHR45624">
    <property type="entry name" value="MITOCHONDRIAL BASIC AMINO ACIDS TRANSPORTER-RELATED"/>
    <property type="match status" value="1"/>
</dbReference>
<gene>
    <name evidence="12" type="ORF">HK103_001343</name>
</gene>
<comment type="subcellular location">
    <subcellularLocation>
        <location evidence="1">Mitochondrion membrane</location>
        <topology evidence="1">Multi-pass membrane protein</topology>
    </subcellularLocation>
</comment>
<evidence type="ECO:0000256" key="9">
    <source>
        <dbReference type="PROSITE-ProRule" id="PRU00282"/>
    </source>
</evidence>
<evidence type="ECO:0000313" key="12">
    <source>
        <dbReference type="EMBL" id="KAJ3252685.1"/>
    </source>
</evidence>
<dbReference type="PANTHER" id="PTHR45624:SF57">
    <property type="entry name" value="MITOCHONDRIAL SUBSTRATE CARRIER FAMILY PROTEIN L"/>
    <property type="match status" value="1"/>
</dbReference>
<evidence type="ECO:0000256" key="4">
    <source>
        <dbReference type="ARBA" id="ARBA00022692"/>
    </source>
</evidence>